<keyword evidence="3" id="KW-1185">Reference proteome</keyword>
<evidence type="ECO:0000256" key="1">
    <source>
        <dbReference type="SAM" id="Phobius"/>
    </source>
</evidence>
<accession>A0ABR9MYY7</accession>
<organism evidence="2 3">
    <name type="scientific">Myceligenerans pegani</name>
    <dbReference type="NCBI Taxonomy" id="2776917"/>
    <lineage>
        <taxon>Bacteria</taxon>
        <taxon>Bacillati</taxon>
        <taxon>Actinomycetota</taxon>
        <taxon>Actinomycetes</taxon>
        <taxon>Micrococcales</taxon>
        <taxon>Promicromonosporaceae</taxon>
        <taxon>Myceligenerans</taxon>
    </lineage>
</organism>
<dbReference type="EMBL" id="JADAQT010000088">
    <property type="protein sequence ID" value="MBE1876587.1"/>
    <property type="molecule type" value="Genomic_DNA"/>
</dbReference>
<name>A0ABR9MYY7_9MICO</name>
<sequence>MQYTTAVTFLVIGLAAYRHGTMAQRAAEAEVTRQGLPPEVLMRHGVRVEESRTELMLPLGIAALLAVLATVNLTAPDVGRTSTWIVQPTLLLAGGFITASQVFTARFVAAAFRRSEDPKARAIDAKAVIGAASRAFPWWMRPLIVIRFALVTIGSAAVLLLLAIS</sequence>
<reference evidence="2 3" key="1">
    <citation type="submission" date="2020-10" db="EMBL/GenBank/DDBJ databases">
        <title>Myceligenerans pegani sp. nov., an endophytic actinomycete isolated from Peganum harmala L. in Xinjiang, China.</title>
        <authorList>
            <person name="Xin L."/>
        </authorList>
    </citation>
    <scope>NUCLEOTIDE SEQUENCE [LARGE SCALE GENOMIC DNA]</scope>
    <source>
        <strain evidence="2 3">TRM65318</strain>
    </source>
</reference>
<gene>
    <name evidence="2" type="ORF">IHE71_12805</name>
</gene>
<feature type="transmembrane region" description="Helical" evidence="1">
    <location>
        <begin position="90"/>
        <end position="112"/>
    </location>
</feature>
<evidence type="ECO:0000313" key="3">
    <source>
        <dbReference type="Proteomes" id="UP000625527"/>
    </source>
</evidence>
<dbReference type="Proteomes" id="UP000625527">
    <property type="component" value="Unassembled WGS sequence"/>
</dbReference>
<feature type="transmembrane region" description="Helical" evidence="1">
    <location>
        <begin position="55"/>
        <end position="78"/>
    </location>
</feature>
<protein>
    <recommendedName>
        <fullName evidence="4">DUF1772 domain-containing protein</fullName>
    </recommendedName>
</protein>
<dbReference type="RefSeq" id="WP_192863156.1">
    <property type="nucleotide sequence ID" value="NZ_JADAQT010000088.1"/>
</dbReference>
<evidence type="ECO:0008006" key="4">
    <source>
        <dbReference type="Google" id="ProtNLM"/>
    </source>
</evidence>
<feature type="transmembrane region" description="Helical" evidence="1">
    <location>
        <begin position="144"/>
        <end position="164"/>
    </location>
</feature>
<evidence type="ECO:0000313" key="2">
    <source>
        <dbReference type="EMBL" id="MBE1876587.1"/>
    </source>
</evidence>
<comment type="caution">
    <text evidence="2">The sequence shown here is derived from an EMBL/GenBank/DDBJ whole genome shotgun (WGS) entry which is preliminary data.</text>
</comment>
<keyword evidence="1" id="KW-1133">Transmembrane helix</keyword>
<keyword evidence="1" id="KW-0812">Transmembrane</keyword>
<proteinExistence type="predicted"/>
<keyword evidence="1" id="KW-0472">Membrane</keyword>